<reference evidence="9" key="1">
    <citation type="submission" date="2021-01" db="EMBL/GenBank/DDBJ databases">
        <authorList>
            <person name="Corre E."/>
            <person name="Pelletier E."/>
            <person name="Niang G."/>
            <person name="Scheremetjew M."/>
            <person name="Finn R."/>
            <person name="Kale V."/>
            <person name="Holt S."/>
            <person name="Cochrane G."/>
            <person name="Meng A."/>
            <person name="Brown T."/>
            <person name="Cohen L."/>
        </authorList>
    </citation>
    <scope>NUCLEOTIDE SEQUENCE</scope>
    <source>
        <strain evidence="9">GSBS06</strain>
    </source>
</reference>
<evidence type="ECO:0000256" key="3">
    <source>
        <dbReference type="ARBA" id="ARBA00023163"/>
    </source>
</evidence>
<name>A0A7S3V2K8_9STRA</name>
<dbReference type="PANTHER" id="PTHR46621">
    <property type="entry name" value="SNRNA-ACTIVATING PROTEIN COMPLEX SUBUNIT 4"/>
    <property type="match status" value="1"/>
</dbReference>
<protein>
    <submittedName>
        <fullName evidence="9">Uncharacterized protein</fullName>
    </submittedName>
</protein>
<sequence>MAADAETGREMVKNLLTAGGKQDSNSSATGKRTRRMARMNSSAAETGIEELKLLSLEEMHARKPGIIPKMWTDEEDEELREAVKIYGDKNWRQVAKYIPGRSYIQCLQRWKKSLRPGLIKGHWTKEEDSKLLKLVEFYAPNWDWNYISKQIAGRNAKQCRERWFLNLDPSINRGPWTPEEDEELLKHVSKWGSRWALIAKQLPGRTENSVKTRFHSLKRKEARNRPWSQKEDDEIITGALKYGREFEIIQKSMSNSSRTKGQIKKRFTILQQQRPETMRQVYAVEDKIRQAEQQEQENRAVFEGTGTSVRFFRENESAPLDQIQNTLFKTDSQILLSSLLDENDVIKLESDNNKTMLGRQDSLAIPFMEDISNNSNGINHNGIQRRPKSFRRYNTSVEMLSGLLNENLDSLSEFPPEFPTPGTKNTTKTDPAILKRADSLFREAFGDDDHALKKVDSFLAQLEISGNSNQRALKSHPSTEKNHSLLKRASSGLSTLLLVESTDMKSLLNLL</sequence>
<dbReference type="EMBL" id="HBIN01023339">
    <property type="protein sequence ID" value="CAE0448011.1"/>
    <property type="molecule type" value="Transcribed_RNA"/>
</dbReference>
<dbReference type="InterPro" id="IPR051575">
    <property type="entry name" value="Myb-like_DNA-bd"/>
</dbReference>
<dbReference type="GO" id="GO:0042795">
    <property type="term" value="P:snRNA transcription by RNA polymerase II"/>
    <property type="evidence" value="ECO:0007669"/>
    <property type="project" value="TreeGrafter"/>
</dbReference>
<evidence type="ECO:0000256" key="5">
    <source>
        <dbReference type="SAM" id="MobiDB-lite"/>
    </source>
</evidence>
<evidence type="ECO:0000259" key="7">
    <source>
        <dbReference type="PROSITE" id="PS51293"/>
    </source>
</evidence>
<feature type="domain" description="Myb-like" evidence="6">
    <location>
        <begin position="63"/>
        <end position="114"/>
    </location>
</feature>
<dbReference type="InterPro" id="IPR017930">
    <property type="entry name" value="Myb_dom"/>
</dbReference>
<evidence type="ECO:0000256" key="4">
    <source>
        <dbReference type="ARBA" id="ARBA00023242"/>
    </source>
</evidence>
<accession>A0A7S3V2K8</accession>
<feature type="domain" description="HTH myb-type" evidence="8">
    <location>
        <begin position="71"/>
        <end position="118"/>
    </location>
</feature>
<feature type="region of interest" description="Disordered" evidence="5">
    <location>
        <begin position="1"/>
        <end position="43"/>
    </location>
</feature>
<dbReference type="GO" id="GO:0042796">
    <property type="term" value="P:snRNA transcription by RNA polymerase III"/>
    <property type="evidence" value="ECO:0007669"/>
    <property type="project" value="TreeGrafter"/>
</dbReference>
<dbReference type="AlphaFoldDB" id="A0A7S3V2K8"/>
<dbReference type="InterPro" id="IPR009057">
    <property type="entry name" value="Homeodomain-like_sf"/>
</dbReference>
<feature type="domain" description="SANT" evidence="7">
    <location>
        <begin position="66"/>
        <end position="115"/>
    </location>
</feature>
<dbReference type="InterPro" id="IPR017884">
    <property type="entry name" value="SANT_dom"/>
</dbReference>
<dbReference type="Pfam" id="PF00249">
    <property type="entry name" value="Myb_DNA-binding"/>
    <property type="match status" value="4"/>
</dbReference>
<gene>
    <name evidence="9" type="ORF">ASTO00021_LOCUS17975</name>
</gene>
<dbReference type="InterPro" id="IPR001005">
    <property type="entry name" value="SANT/Myb"/>
</dbReference>
<dbReference type="PANTHER" id="PTHR46621:SF1">
    <property type="entry name" value="SNRNA-ACTIVATING PROTEIN COMPLEX SUBUNIT 4"/>
    <property type="match status" value="1"/>
</dbReference>
<dbReference type="PROSITE" id="PS51294">
    <property type="entry name" value="HTH_MYB"/>
    <property type="match status" value="3"/>
</dbReference>
<dbReference type="SUPFAM" id="SSF46689">
    <property type="entry name" value="Homeodomain-like"/>
    <property type="match status" value="3"/>
</dbReference>
<dbReference type="PROSITE" id="PS50090">
    <property type="entry name" value="MYB_LIKE"/>
    <property type="match status" value="3"/>
</dbReference>
<dbReference type="CDD" id="cd00167">
    <property type="entry name" value="SANT"/>
    <property type="match status" value="3"/>
</dbReference>
<evidence type="ECO:0000256" key="1">
    <source>
        <dbReference type="ARBA" id="ARBA00023015"/>
    </source>
</evidence>
<dbReference type="GO" id="GO:0001006">
    <property type="term" value="F:RNA polymerase III type 3 promoter sequence-specific DNA binding"/>
    <property type="evidence" value="ECO:0007669"/>
    <property type="project" value="TreeGrafter"/>
</dbReference>
<feature type="compositionally biased region" description="Basic and acidic residues" evidence="5">
    <location>
        <begin position="1"/>
        <end position="12"/>
    </location>
</feature>
<evidence type="ECO:0000259" key="6">
    <source>
        <dbReference type="PROSITE" id="PS50090"/>
    </source>
</evidence>
<feature type="domain" description="Myb-like" evidence="6">
    <location>
        <begin position="115"/>
        <end position="167"/>
    </location>
</feature>
<feature type="domain" description="Myb-like" evidence="6">
    <location>
        <begin position="168"/>
        <end position="218"/>
    </location>
</feature>
<evidence type="ECO:0000259" key="8">
    <source>
        <dbReference type="PROSITE" id="PS51294"/>
    </source>
</evidence>
<keyword evidence="1" id="KW-0805">Transcription regulation</keyword>
<keyword evidence="3" id="KW-0804">Transcription</keyword>
<evidence type="ECO:0000313" key="9">
    <source>
        <dbReference type="EMBL" id="CAE0448011.1"/>
    </source>
</evidence>
<dbReference type="GO" id="GO:0000978">
    <property type="term" value="F:RNA polymerase II cis-regulatory region sequence-specific DNA binding"/>
    <property type="evidence" value="ECO:0007669"/>
    <property type="project" value="TreeGrafter"/>
</dbReference>
<dbReference type="SMART" id="SM00717">
    <property type="entry name" value="SANT"/>
    <property type="match status" value="4"/>
</dbReference>
<dbReference type="GO" id="GO:0019185">
    <property type="term" value="C:snRNA-activating protein complex"/>
    <property type="evidence" value="ECO:0007669"/>
    <property type="project" value="TreeGrafter"/>
</dbReference>
<feature type="domain" description="HTH myb-type" evidence="8">
    <location>
        <begin position="120"/>
        <end position="163"/>
    </location>
</feature>
<keyword evidence="2" id="KW-0238">DNA-binding</keyword>
<dbReference type="Gene3D" id="1.10.10.60">
    <property type="entry name" value="Homeodomain-like"/>
    <property type="match status" value="4"/>
</dbReference>
<feature type="domain" description="HTH myb-type" evidence="8">
    <location>
        <begin position="168"/>
        <end position="222"/>
    </location>
</feature>
<proteinExistence type="predicted"/>
<evidence type="ECO:0000256" key="2">
    <source>
        <dbReference type="ARBA" id="ARBA00023125"/>
    </source>
</evidence>
<organism evidence="9">
    <name type="scientific">Aplanochytrium stocchinoi</name>
    <dbReference type="NCBI Taxonomy" id="215587"/>
    <lineage>
        <taxon>Eukaryota</taxon>
        <taxon>Sar</taxon>
        <taxon>Stramenopiles</taxon>
        <taxon>Bigyra</taxon>
        <taxon>Labyrinthulomycetes</taxon>
        <taxon>Thraustochytrida</taxon>
        <taxon>Thraustochytriidae</taxon>
        <taxon>Aplanochytrium</taxon>
    </lineage>
</organism>
<keyword evidence="4" id="KW-0539">Nucleus</keyword>
<dbReference type="PROSITE" id="PS51293">
    <property type="entry name" value="SANT"/>
    <property type="match status" value="1"/>
</dbReference>